<dbReference type="InterPro" id="IPR029057">
    <property type="entry name" value="PRTase-like"/>
</dbReference>
<feature type="domain" description="Phosphoribosyltransferase" evidence="2">
    <location>
        <begin position="197"/>
        <end position="242"/>
    </location>
</feature>
<dbReference type="EMBL" id="JAIEZQ010000003">
    <property type="protein sequence ID" value="MBY9076457.1"/>
    <property type="molecule type" value="Genomic_DNA"/>
</dbReference>
<dbReference type="SUPFAM" id="SSF53271">
    <property type="entry name" value="PRTase-like"/>
    <property type="match status" value="1"/>
</dbReference>
<accession>A0ABS7RN46</accession>
<dbReference type="Gene3D" id="3.40.50.2020">
    <property type="match status" value="1"/>
</dbReference>
<evidence type="ECO:0000256" key="1">
    <source>
        <dbReference type="ARBA" id="ARBA00008007"/>
    </source>
</evidence>
<evidence type="ECO:0000259" key="2">
    <source>
        <dbReference type="Pfam" id="PF00156"/>
    </source>
</evidence>
<dbReference type="InterPro" id="IPR000836">
    <property type="entry name" value="PRTase_dom"/>
</dbReference>
<comment type="similarity">
    <text evidence="1">Belongs to the ComF/GntX family.</text>
</comment>
<name>A0ABS7RN46_9ACTN</name>
<dbReference type="PANTHER" id="PTHR47505:SF1">
    <property type="entry name" value="DNA UTILIZATION PROTEIN YHGH"/>
    <property type="match status" value="1"/>
</dbReference>
<organism evidence="3 4">
    <name type="scientific">Nocardioides jiangsuensis</name>
    <dbReference type="NCBI Taxonomy" id="2866161"/>
    <lineage>
        <taxon>Bacteria</taxon>
        <taxon>Bacillati</taxon>
        <taxon>Actinomycetota</taxon>
        <taxon>Actinomycetes</taxon>
        <taxon>Propionibacteriales</taxon>
        <taxon>Nocardioidaceae</taxon>
        <taxon>Nocardioides</taxon>
    </lineage>
</organism>
<dbReference type="Proteomes" id="UP000754710">
    <property type="component" value="Unassembled WGS sequence"/>
</dbReference>
<keyword evidence="4" id="KW-1185">Reference proteome</keyword>
<gene>
    <name evidence="3" type="ORF">K1X13_16605</name>
</gene>
<dbReference type="Pfam" id="PF00156">
    <property type="entry name" value="Pribosyltran"/>
    <property type="match status" value="1"/>
</dbReference>
<sequence>MACARLASVRDAVLDLLLGSTCALCGRPGRVLCVACAAGLPRGGVVVRPTPCPVGLAPATAAGEYDGPLKVLVNAHKERRQFALAGPLGLLLAGATAEQVARSGRRGASWLLVPVPSRGRVVRTRGHDPMLRVARRAAAHLRAEGISARVAPVLRSVRAPRDQAGLGAAERSSNLHGSMRCPPGASTVLLGRDGSGSGPAVVVVDDVLTTGATAREAQRALEAAGVPVAGVATVAATRRRTPAPGGLGSEDPGGCLPFCDPAR</sequence>
<proteinExistence type="inferred from homology"/>
<comment type="caution">
    <text evidence="3">The sequence shown here is derived from an EMBL/GenBank/DDBJ whole genome shotgun (WGS) entry which is preliminary data.</text>
</comment>
<protein>
    <submittedName>
        <fullName evidence="3">ComF family protein</fullName>
    </submittedName>
</protein>
<dbReference type="PANTHER" id="PTHR47505">
    <property type="entry name" value="DNA UTILIZATION PROTEIN YHGH"/>
    <property type="match status" value="1"/>
</dbReference>
<dbReference type="InterPro" id="IPR051910">
    <property type="entry name" value="ComF/GntX_DNA_util-trans"/>
</dbReference>
<evidence type="ECO:0000313" key="3">
    <source>
        <dbReference type="EMBL" id="MBY9076457.1"/>
    </source>
</evidence>
<reference evidence="3 4" key="1">
    <citation type="submission" date="2021-08" db="EMBL/GenBank/DDBJ databases">
        <title>Nocardioides bacterium WL0053 sp. nov., isolated from the sediment.</title>
        <authorList>
            <person name="Wang L."/>
            <person name="Zhang D."/>
            <person name="Zhang A."/>
        </authorList>
    </citation>
    <scope>NUCLEOTIDE SEQUENCE [LARGE SCALE GENOMIC DNA]</scope>
    <source>
        <strain evidence="3 4">WL0053</strain>
    </source>
</reference>
<evidence type="ECO:0000313" key="4">
    <source>
        <dbReference type="Proteomes" id="UP000754710"/>
    </source>
</evidence>